<protein>
    <submittedName>
        <fullName evidence="1">Uncharacterized protein</fullName>
    </submittedName>
</protein>
<dbReference type="Proteomes" id="UP000323632">
    <property type="component" value="Unassembled WGS sequence"/>
</dbReference>
<comment type="caution">
    <text evidence="1">The sequence shown here is derived from an EMBL/GenBank/DDBJ whole genome shotgun (WGS) entry which is preliminary data.</text>
</comment>
<dbReference type="EMBL" id="VWSH01000001">
    <property type="protein sequence ID" value="KAA5536169.1"/>
    <property type="molecule type" value="Genomic_DNA"/>
</dbReference>
<proteinExistence type="predicted"/>
<dbReference type="RefSeq" id="WP_150030742.1">
    <property type="nucleotide sequence ID" value="NZ_VWSH01000001.1"/>
</dbReference>
<evidence type="ECO:0000313" key="2">
    <source>
        <dbReference type="Proteomes" id="UP000323632"/>
    </source>
</evidence>
<keyword evidence="2" id="KW-1185">Reference proteome</keyword>
<gene>
    <name evidence="1" type="ORF">F0919_00425</name>
</gene>
<evidence type="ECO:0000313" key="1">
    <source>
        <dbReference type="EMBL" id="KAA5536169.1"/>
    </source>
</evidence>
<name>A0A5M6CSN9_9BACT</name>
<sequence>MEINLVVENCCGQKRITVRNPTRGTGGTLAYKLIIDDGKGSMEMDDEGNWDSSEIPYEICRCIGEKIAETAKIRDLK</sequence>
<dbReference type="AlphaFoldDB" id="A0A5M6CSN9"/>
<reference evidence="1 2" key="1">
    <citation type="submission" date="2019-09" db="EMBL/GenBank/DDBJ databases">
        <title>Genome sequence and assembly of Taibaiella sp.</title>
        <authorList>
            <person name="Chhetri G."/>
        </authorList>
    </citation>
    <scope>NUCLEOTIDE SEQUENCE [LARGE SCALE GENOMIC DNA]</scope>
    <source>
        <strain evidence="1 2">KVB11</strain>
    </source>
</reference>
<accession>A0A5M6CSN9</accession>
<organism evidence="1 2">
    <name type="scientific">Taibaiella lutea</name>
    <dbReference type="NCBI Taxonomy" id="2608001"/>
    <lineage>
        <taxon>Bacteria</taxon>
        <taxon>Pseudomonadati</taxon>
        <taxon>Bacteroidota</taxon>
        <taxon>Chitinophagia</taxon>
        <taxon>Chitinophagales</taxon>
        <taxon>Chitinophagaceae</taxon>
        <taxon>Taibaiella</taxon>
    </lineage>
</organism>